<keyword evidence="4 14" id="KW-0812">Transmembrane</keyword>
<keyword evidence="7 14" id="KW-1133">Transmembrane helix</keyword>
<dbReference type="EC" id="4.1.3.38" evidence="12"/>
<dbReference type="Gene3D" id="3.30.1490.480">
    <property type="entry name" value="Endolytic murein transglycosylase"/>
    <property type="match status" value="1"/>
</dbReference>
<evidence type="ECO:0000256" key="11">
    <source>
        <dbReference type="ARBA" id="ARBA00035633"/>
    </source>
</evidence>
<keyword evidence="3" id="KW-1003">Cell membrane</keyword>
<dbReference type="AlphaFoldDB" id="A0A1W1DBY6"/>
<evidence type="ECO:0000256" key="7">
    <source>
        <dbReference type="ARBA" id="ARBA00022989"/>
    </source>
</evidence>
<accession>A0A1W1DBY6</accession>
<dbReference type="SUPFAM" id="SSF56752">
    <property type="entry name" value="D-aminoacid aminotransferase-like PLP-dependent enzymes"/>
    <property type="match status" value="1"/>
</dbReference>
<dbReference type="EMBL" id="FPHQ01000294">
    <property type="protein sequence ID" value="SFV78094.1"/>
    <property type="molecule type" value="Genomic_DNA"/>
</dbReference>
<dbReference type="InterPro" id="IPR017824">
    <property type="entry name" value="Aminodeoxychorismate_lyase_IV"/>
</dbReference>
<dbReference type="Gene3D" id="3.30.470.10">
    <property type="match status" value="1"/>
</dbReference>
<dbReference type="FunFam" id="3.20.10.10:FF:000002">
    <property type="entry name" value="D-alanine aminotransferase"/>
    <property type="match status" value="1"/>
</dbReference>
<evidence type="ECO:0000256" key="9">
    <source>
        <dbReference type="ARBA" id="ARBA00023239"/>
    </source>
</evidence>
<dbReference type="InterPro" id="IPR003770">
    <property type="entry name" value="MLTG-like"/>
</dbReference>
<evidence type="ECO:0000256" key="8">
    <source>
        <dbReference type="ARBA" id="ARBA00023136"/>
    </source>
</evidence>
<dbReference type="NCBIfam" id="TIGR00247">
    <property type="entry name" value="endolytic transglycosylase MltG"/>
    <property type="match status" value="1"/>
</dbReference>
<dbReference type="GO" id="GO:0008696">
    <property type="term" value="F:4-amino-4-deoxychorismate lyase activity"/>
    <property type="evidence" value="ECO:0007669"/>
    <property type="project" value="UniProtKB-EC"/>
</dbReference>
<evidence type="ECO:0000256" key="13">
    <source>
        <dbReference type="ARBA" id="ARBA00049529"/>
    </source>
</evidence>
<comment type="catalytic activity">
    <reaction evidence="13">
        <text>4-amino-4-deoxychorismate = 4-aminobenzoate + pyruvate + H(+)</text>
        <dbReference type="Rhea" id="RHEA:16201"/>
        <dbReference type="ChEBI" id="CHEBI:15361"/>
        <dbReference type="ChEBI" id="CHEBI:15378"/>
        <dbReference type="ChEBI" id="CHEBI:17836"/>
        <dbReference type="ChEBI" id="CHEBI:58406"/>
        <dbReference type="EC" id="4.1.3.38"/>
    </reaction>
</comment>
<keyword evidence="5" id="KW-0663">Pyridoxal phosphate</keyword>
<dbReference type="InterPro" id="IPR043131">
    <property type="entry name" value="BCAT-like_N"/>
</dbReference>
<comment type="similarity">
    <text evidence="2">Belongs to the class-IV pyridoxal-phosphate-dependent aminotransferase family.</text>
</comment>
<dbReference type="PANTHER" id="PTHR30518">
    <property type="entry name" value="ENDOLYTIC MUREIN TRANSGLYCOSYLASE"/>
    <property type="match status" value="1"/>
</dbReference>
<evidence type="ECO:0000256" key="10">
    <source>
        <dbReference type="ARBA" id="ARBA00023316"/>
    </source>
</evidence>
<protein>
    <recommendedName>
        <fullName evidence="12">aminodeoxychorismate lyase</fullName>
        <ecNumber evidence="12">4.1.3.38</ecNumber>
    </recommendedName>
</protein>
<dbReference type="Pfam" id="PF01063">
    <property type="entry name" value="Aminotran_4"/>
    <property type="match status" value="1"/>
</dbReference>
<comment type="pathway">
    <text evidence="11">Cofactor biosynthesis; tetrahydrofolate biosynthesis; 4-aminobenzoate from chorismate: step 2/2.</text>
</comment>
<evidence type="ECO:0000256" key="1">
    <source>
        <dbReference type="ARBA" id="ARBA00001933"/>
    </source>
</evidence>
<gene>
    <name evidence="15" type="ORF">MNB_SUP05-10-204</name>
    <name evidence="16" type="ORF">MNB_SUP05-12-306</name>
</gene>
<feature type="transmembrane region" description="Helical" evidence="14">
    <location>
        <begin position="282"/>
        <end position="300"/>
    </location>
</feature>
<name>A0A1W1DBY6_9ZZZZ</name>
<evidence type="ECO:0000313" key="15">
    <source>
        <dbReference type="EMBL" id="SFV78094.1"/>
    </source>
</evidence>
<dbReference type="CDD" id="cd08010">
    <property type="entry name" value="MltG_like"/>
    <property type="match status" value="1"/>
</dbReference>
<evidence type="ECO:0000256" key="14">
    <source>
        <dbReference type="SAM" id="Phobius"/>
    </source>
</evidence>
<keyword evidence="10" id="KW-0961">Cell wall biogenesis/degradation</keyword>
<keyword evidence="8 14" id="KW-0472">Membrane</keyword>
<keyword evidence="9" id="KW-0456">Lyase</keyword>
<evidence type="ECO:0000256" key="4">
    <source>
        <dbReference type="ARBA" id="ARBA00022692"/>
    </source>
</evidence>
<evidence type="ECO:0000256" key="3">
    <source>
        <dbReference type="ARBA" id="ARBA00022475"/>
    </source>
</evidence>
<dbReference type="EMBL" id="FPHT01000298">
    <property type="protein sequence ID" value="SFV82988.1"/>
    <property type="molecule type" value="Genomic_DNA"/>
</dbReference>
<organism evidence="15">
    <name type="scientific">hydrothermal vent metagenome</name>
    <dbReference type="NCBI Taxonomy" id="652676"/>
    <lineage>
        <taxon>unclassified sequences</taxon>
        <taxon>metagenomes</taxon>
        <taxon>ecological metagenomes</taxon>
    </lineage>
</organism>
<dbReference type="PANTHER" id="PTHR30518:SF2">
    <property type="entry name" value="ENDOLYTIC MUREIN TRANSGLYCOSYLASE"/>
    <property type="match status" value="1"/>
</dbReference>
<dbReference type="GO" id="GO:0030170">
    <property type="term" value="F:pyridoxal phosphate binding"/>
    <property type="evidence" value="ECO:0007669"/>
    <property type="project" value="InterPro"/>
</dbReference>
<evidence type="ECO:0000256" key="5">
    <source>
        <dbReference type="ARBA" id="ARBA00022898"/>
    </source>
</evidence>
<dbReference type="InterPro" id="IPR036038">
    <property type="entry name" value="Aminotransferase-like"/>
</dbReference>
<dbReference type="HAMAP" id="MF_02065">
    <property type="entry name" value="MltG"/>
    <property type="match status" value="1"/>
</dbReference>
<evidence type="ECO:0000256" key="2">
    <source>
        <dbReference type="ARBA" id="ARBA00009320"/>
    </source>
</evidence>
<evidence type="ECO:0000256" key="12">
    <source>
        <dbReference type="ARBA" id="ARBA00035676"/>
    </source>
</evidence>
<reference evidence="15" key="1">
    <citation type="submission" date="2016-10" db="EMBL/GenBank/DDBJ databases">
        <authorList>
            <person name="de Groot N.N."/>
        </authorList>
    </citation>
    <scope>NUCLEOTIDE SEQUENCE</scope>
</reference>
<dbReference type="GO" id="GO:0008652">
    <property type="term" value="P:amino acid biosynthetic process"/>
    <property type="evidence" value="ECO:0007669"/>
    <property type="project" value="UniProtKB-ARBA"/>
</dbReference>
<dbReference type="Pfam" id="PF02618">
    <property type="entry name" value="YceG"/>
    <property type="match status" value="1"/>
</dbReference>
<dbReference type="NCBIfam" id="TIGR03461">
    <property type="entry name" value="pabC_Proteo"/>
    <property type="match status" value="1"/>
</dbReference>
<dbReference type="GO" id="GO:0046656">
    <property type="term" value="P:folic acid biosynthetic process"/>
    <property type="evidence" value="ECO:0007669"/>
    <property type="project" value="UniProtKB-KW"/>
</dbReference>
<evidence type="ECO:0000313" key="16">
    <source>
        <dbReference type="EMBL" id="SFV82988.1"/>
    </source>
</evidence>
<comment type="cofactor">
    <cofactor evidence="1">
        <name>pyridoxal 5'-phosphate</name>
        <dbReference type="ChEBI" id="CHEBI:597326"/>
    </cofactor>
</comment>
<proteinExistence type="inferred from homology"/>
<dbReference type="Gene3D" id="3.30.160.60">
    <property type="entry name" value="Classic Zinc Finger"/>
    <property type="match status" value="1"/>
</dbReference>
<keyword evidence="6" id="KW-0289">Folate biosynthesis</keyword>
<evidence type="ECO:0000256" key="6">
    <source>
        <dbReference type="ARBA" id="ARBA00022909"/>
    </source>
</evidence>
<dbReference type="InterPro" id="IPR043132">
    <property type="entry name" value="BCAT-like_C"/>
</dbReference>
<dbReference type="InterPro" id="IPR001544">
    <property type="entry name" value="Aminotrans_IV"/>
</dbReference>
<dbReference type="GO" id="GO:0071555">
    <property type="term" value="P:cell wall organization"/>
    <property type="evidence" value="ECO:0007669"/>
    <property type="project" value="UniProtKB-KW"/>
</dbReference>
<dbReference type="Gene3D" id="3.20.10.10">
    <property type="entry name" value="D-amino Acid Aminotransferase, subunit A, domain 2"/>
    <property type="match status" value="1"/>
</dbReference>
<sequence length="597" mass="67593">MSHIVLINGKKQTKLSVFNRLTQFGDGLFETCLVKDGRLLFWTEHFSRLEKGRVRLKINQVSEKQWLKDITKVLSIAKLDQAVIKIILSRGESKRGYGFEKNIEPTRVVIVSPMPEQMLAQYVLTTCNSGYATNQLLSNIKHCNRLEQVLARADMSRDECIMLDENGYVISVTQGNIFAIKSNVLLTSGLDQCGIEGTRRSIVLKIAHDLDLQVNVGALTLQELYECDEVFITNSVIGIKPVVQINEKKFTQHKITQQLINAFNKHSVKKRNAFLLKPKKNYFRPLLMSLIVLILAWAYWANTIKTIKPFVYRLPQGANIYSTAHDLKRYGLINSSYFVVTIAKVLGFESKLKSGYYDVSSNMSVVDLLTDFTSAKVANRNIALIEGETVRNYYQQLVNSRSLKSSGSFDETMKLAGVKKPYEGYLWPDTYRINYGDSVASVFKRANKMMQDKLNTEWQGRAKNLNLKTAHEALVLASLIEKETAHNQEKSQIAGVFMRRLQKGMRLQTDPTVVYALGSRYRGSLSKQDLKVNSPYNTYRNKGLPPTAIGSVGQSSLHAAMHPAAGDTLYFVAKKDGTHAFAKTYKQHRLNIKKYLK</sequence>